<name>A0A6G9AXB0_9BACT</name>
<dbReference type="RefSeq" id="WP_167217105.1">
    <property type="nucleotide sequence ID" value="NZ_CP050063.1"/>
</dbReference>
<organism evidence="1 2">
    <name type="scientific">Spirosoma aureum</name>
    <dbReference type="NCBI Taxonomy" id="2692134"/>
    <lineage>
        <taxon>Bacteria</taxon>
        <taxon>Pseudomonadati</taxon>
        <taxon>Bacteroidota</taxon>
        <taxon>Cytophagia</taxon>
        <taxon>Cytophagales</taxon>
        <taxon>Cytophagaceae</taxon>
        <taxon>Spirosoma</taxon>
    </lineage>
</organism>
<dbReference type="AlphaFoldDB" id="A0A6G9AXB0"/>
<sequence length="168" mass="19485">MTELTYKELDINQKINLKGILSAWNQIAIERFQGELAEKVYTSSRRSSRKRSRRRRYASRLSGKLMTDWRSRVYGDSSGGGLLGTQLSFLLYGRFVDMGVGNGIDAAEAKWRRTRKNGEPTTRQPKRWYSRRKGFETHRLRELLTQHYVNVSLDALENFLEGAVTIHV</sequence>
<gene>
    <name evidence="1" type="ORF">G8759_31410</name>
</gene>
<keyword evidence="2" id="KW-1185">Reference proteome</keyword>
<evidence type="ECO:0000313" key="1">
    <source>
        <dbReference type="EMBL" id="QIP16833.1"/>
    </source>
</evidence>
<dbReference type="KEGG" id="spib:G8759_31410"/>
<protein>
    <submittedName>
        <fullName evidence="1">Uncharacterized protein</fullName>
    </submittedName>
</protein>
<proteinExistence type="predicted"/>
<dbReference type="Proteomes" id="UP000501802">
    <property type="component" value="Chromosome"/>
</dbReference>
<reference evidence="1 2" key="1">
    <citation type="submission" date="2020-03" db="EMBL/GenBank/DDBJ databases">
        <authorList>
            <person name="Kim M.K."/>
        </authorList>
    </citation>
    <scope>NUCLEOTIDE SEQUENCE [LARGE SCALE GENOMIC DNA]</scope>
    <source>
        <strain evidence="1 2">BT328</strain>
    </source>
</reference>
<evidence type="ECO:0000313" key="2">
    <source>
        <dbReference type="Proteomes" id="UP000501802"/>
    </source>
</evidence>
<dbReference type="EMBL" id="CP050063">
    <property type="protein sequence ID" value="QIP16833.1"/>
    <property type="molecule type" value="Genomic_DNA"/>
</dbReference>
<accession>A0A6G9AXB0</accession>